<dbReference type="PANTHER" id="PTHR13387">
    <property type="entry name" value="PROTEIN HGH1 HOMOLOG"/>
    <property type="match status" value="1"/>
</dbReference>
<dbReference type="Pfam" id="PF04064">
    <property type="entry name" value="DUF384"/>
    <property type="match status" value="1"/>
</dbReference>
<evidence type="ECO:0000259" key="1">
    <source>
        <dbReference type="Pfam" id="PF04064"/>
    </source>
</evidence>
<dbReference type="Proteomes" id="UP000695022">
    <property type="component" value="Unplaced"/>
</dbReference>
<proteinExistence type="predicted"/>
<evidence type="ECO:0000313" key="2">
    <source>
        <dbReference type="Proteomes" id="UP000695022"/>
    </source>
</evidence>
<organism evidence="2 3">
    <name type="scientific">Priapulus caudatus</name>
    <name type="common">Priapulid worm</name>
    <dbReference type="NCBI Taxonomy" id="37621"/>
    <lineage>
        <taxon>Eukaryota</taxon>
        <taxon>Metazoa</taxon>
        <taxon>Ecdysozoa</taxon>
        <taxon>Scalidophora</taxon>
        <taxon>Priapulida</taxon>
        <taxon>Priapulimorpha</taxon>
        <taxon>Priapulimorphida</taxon>
        <taxon>Priapulidae</taxon>
        <taxon>Priapulus</taxon>
    </lineage>
</organism>
<gene>
    <name evidence="3" type="primary">LOC106814856</name>
</gene>
<dbReference type="InterPro" id="IPR007206">
    <property type="entry name" value="Protein_HGH1_C"/>
</dbReference>
<evidence type="ECO:0000313" key="3">
    <source>
        <dbReference type="RefSeq" id="XP_014674707.1"/>
    </source>
</evidence>
<accession>A0ABM1ER86</accession>
<name>A0ABM1ER86_PRICU</name>
<dbReference type="PANTHER" id="PTHR13387:SF9">
    <property type="entry name" value="PROTEIN HGH1 HOMOLOG"/>
    <property type="match status" value="1"/>
</dbReference>
<sequence length="126" mass="14800">MDSLPVELQYLPEDKQREPDDDVRKMILEALTQLCATKPGREYMKSKNTYVVLRALDGWEKSPSVRHVLENLIQIFIGDDPEPDMENLHKVEIPDDVKEKLKTWDEEDNKRIAEEETEYNSVNQQL</sequence>
<dbReference type="InterPro" id="IPR039717">
    <property type="entry name" value="Hgh1"/>
</dbReference>
<dbReference type="GeneID" id="106814856"/>
<protein>
    <submittedName>
        <fullName evidence="3">Protein HGH1 homolog</fullName>
    </submittedName>
</protein>
<feature type="domain" description="Protein HGH1 C-terminal" evidence="1">
    <location>
        <begin position="30"/>
        <end position="83"/>
    </location>
</feature>
<reference evidence="3" key="1">
    <citation type="submission" date="2025-08" db="UniProtKB">
        <authorList>
            <consortium name="RefSeq"/>
        </authorList>
    </citation>
    <scope>IDENTIFICATION</scope>
</reference>
<dbReference type="RefSeq" id="XP_014674707.1">
    <property type="nucleotide sequence ID" value="XM_014819221.1"/>
</dbReference>
<keyword evidence="2" id="KW-1185">Reference proteome</keyword>